<organism evidence="1 2">
    <name type="scientific">Heyndrickxia coagulans</name>
    <name type="common">Weizmannia coagulans</name>
    <dbReference type="NCBI Taxonomy" id="1398"/>
    <lineage>
        <taxon>Bacteria</taxon>
        <taxon>Bacillati</taxon>
        <taxon>Bacillota</taxon>
        <taxon>Bacilli</taxon>
        <taxon>Bacillales</taxon>
        <taxon>Bacillaceae</taxon>
        <taxon>Heyndrickxia</taxon>
    </lineage>
</organism>
<sequence>MLRPFKPFAAFPFLKVASKAGLCKLTPMFFHFFETALPDAGSGTSQGKE</sequence>
<accession>A0AAN0WB77</accession>
<gene>
    <name evidence="1" type="ORF">SB48_HM08orf01695</name>
</gene>
<dbReference type="EMBL" id="CP010525">
    <property type="protein sequence ID" value="AJO21899.1"/>
    <property type="molecule type" value="Genomic_DNA"/>
</dbReference>
<keyword evidence="2" id="KW-1185">Reference proteome</keyword>
<name>A0AAN0WB77_HEYCO</name>
<reference evidence="2" key="1">
    <citation type="submission" date="2015-01" db="EMBL/GenBank/DDBJ databases">
        <title>Comparative genome analysis of Bacillus coagulans HM-08, Clostridium butyricum HM-68, Bacillus subtilis HM-66 and Bacillus paralicheniformis BL-09.</title>
        <authorList>
            <person name="Zhang H."/>
        </authorList>
    </citation>
    <scope>NUCLEOTIDE SEQUENCE [LARGE SCALE GENOMIC DNA]</scope>
    <source>
        <strain evidence="2">HM-08</strain>
    </source>
</reference>
<proteinExistence type="predicted"/>
<evidence type="ECO:0000313" key="2">
    <source>
        <dbReference type="Proteomes" id="UP000032024"/>
    </source>
</evidence>
<evidence type="ECO:0000313" key="1">
    <source>
        <dbReference type="EMBL" id="AJO21899.1"/>
    </source>
</evidence>
<dbReference type="AlphaFoldDB" id="A0AAN0WB77"/>
<dbReference type="Proteomes" id="UP000032024">
    <property type="component" value="Chromosome"/>
</dbReference>
<protein>
    <submittedName>
        <fullName evidence="1">Uncharacterized protein</fullName>
    </submittedName>
</protein>